<dbReference type="GO" id="GO:0006508">
    <property type="term" value="P:proteolysis"/>
    <property type="evidence" value="ECO:0007669"/>
    <property type="project" value="UniProtKB-KW"/>
</dbReference>
<dbReference type="AlphaFoldDB" id="A0A9W6YE56"/>
<keyword evidence="6" id="KW-0788">Thiol protease</keyword>
<feature type="region of interest" description="Disordered" evidence="9">
    <location>
        <begin position="268"/>
        <end position="292"/>
    </location>
</feature>
<feature type="compositionally biased region" description="Low complexity" evidence="9">
    <location>
        <begin position="11"/>
        <end position="25"/>
    </location>
</feature>
<name>A0A9W6YE56_9STRA</name>
<evidence type="ECO:0000256" key="5">
    <source>
        <dbReference type="ARBA" id="ARBA00022801"/>
    </source>
</evidence>
<dbReference type="FunFam" id="3.90.70.80:FF:000010">
    <property type="entry name" value="OTU domain-containing protein 1"/>
    <property type="match status" value="1"/>
</dbReference>
<reference evidence="11" key="1">
    <citation type="submission" date="2023-04" db="EMBL/GenBank/DDBJ databases">
        <title>Phytophthora lilii NBRC 32176.</title>
        <authorList>
            <person name="Ichikawa N."/>
            <person name="Sato H."/>
            <person name="Tonouchi N."/>
        </authorList>
    </citation>
    <scope>NUCLEOTIDE SEQUENCE</scope>
    <source>
        <strain evidence="11">NBRC 32176</strain>
    </source>
</reference>
<dbReference type="GO" id="GO:0016579">
    <property type="term" value="P:protein deubiquitination"/>
    <property type="evidence" value="ECO:0007669"/>
    <property type="project" value="TreeGrafter"/>
</dbReference>
<evidence type="ECO:0000256" key="4">
    <source>
        <dbReference type="ARBA" id="ARBA00022786"/>
    </source>
</evidence>
<gene>
    <name evidence="11" type="ORF">Plil01_001789900</name>
</gene>
<comment type="function">
    <text evidence="7">Deubiquitinating enzyme that specifically hydrolyzes 'Lys-63'-linked polyubiquitin to monoubiquitin. Required for the stability and translation of a subset mRNAs with a high abundance of rare codons by mediating deubiquitination of 40S ribosomal protein RPS10/eS10, thereby antagonizing ZNF598-mediated 40S ubiquitination. The abundance of rare codons in mRNAs can limit the translation rate and can lead to ribosome collisions that trigger activation of ribosome quality control (RQC) pathway by ZNF598. OTUD1-mediated deubiquitination prevents activation of the RQC and subsequent dissociation of ribosomes and stimulates formation of polysomes and translation.</text>
</comment>
<accession>A0A9W6YE56</accession>
<dbReference type="EMBL" id="BSXW01012450">
    <property type="protein sequence ID" value="GMF65195.1"/>
    <property type="molecule type" value="Genomic_DNA"/>
</dbReference>
<evidence type="ECO:0000256" key="1">
    <source>
        <dbReference type="ARBA" id="ARBA00000707"/>
    </source>
</evidence>
<comment type="catalytic activity">
    <reaction evidence="1">
        <text>Thiol-dependent hydrolysis of ester, thioester, amide, peptide and isopeptide bonds formed by the C-terminal Gly of ubiquitin (a 76-residue protein attached to proteins as an intracellular targeting signal).</text>
        <dbReference type="EC" id="3.4.19.12"/>
    </reaction>
</comment>
<organism evidence="11 12">
    <name type="scientific">Phytophthora lilii</name>
    <dbReference type="NCBI Taxonomy" id="2077276"/>
    <lineage>
        <taxon>Eukaryota</taxon>
        <taxon>Sar</taxon>
        <taxon>Stramenopiles</taxon>
        <taxon>Oomycota</taxon>
        <taxon>Peronosporomycetes</taxon>
        <taxon>Peronosporales</taxon>
        <taxon>Peronosporaceae</taxon>
        <taxon>Phytophthora</taxon>
    </lineage>
</organism>
<sequence length="456" mass="50621">MTAPPSPPTGGRLSSRFTLRSSSKSGSKRRSHKGVRFWFSSSSKASSDNGSDDLAADAVAAAREIDQEFLKTKQRTESGSSYVPRVEYGSPQCDVAERDAPWTSNEQVEAHYAALGWAVVPICKDGNCLFRAISDQLYTNELFYQDIRRRPIDFIESEEKLFQPFVEDEDVSDYCARLREDGEWGGHLELYAAARLFNIHIVVHTGPVRRLRVTNDDEGEAEKQNPPPPPPYRILHLLYTDDHYSSLHSNEALKTITPEEYTVVPTENTDKRARSPTKMYDSPDKKSVKVQETPVSKVVRIQDLAKKSTKAHDPSKKTVKFQEVVEAKPPPREGQAFLCEAEDVPECGVFLPKQVLFRRGKRRVSGATLFSLVHMPSSSNLSPVEESPSTSECSSCSKASCLTESSSASLEQDNQSETEPSAPVRPKPKAPTLRAVPVEFPSKATFHKGRATAAVC</sequence>
<keyword evidence="4" id="KW-0833">Ubl conjugation pathway</keyword>
<evidence type="ECO:0000259" key="10">
    <source>
        <dbReference type="PROSITE" id="PS50802"/>
    </source>
</evidence>
<keyword evidence="5" id="KW-0378">Hydrolase</keyword>
<evidence type="ECO:0000256" key="6">
    <source>
        <dbReference type="ARBA" id="ARBA00022807"/>
    </source>
</evidence>
<dbReference type="InterPro" id="IPR038765">
    <property type="entry name" value="Papain-like_cys_pep_sf"/>
</dbReference>
<dbReference type="Gene3D" id="3.90.70.80">
    <property type="match status" value="1"/>
</dbReference>
<evidence type="ECO:0000256" key="8">
    <source>
        <dbReference type="ARBA" id="ARBA00074858"/>
    </source>
</evidence>
<feature type="region of interest" description="Disordered" evidence="9">
    <location>
        <begin position="407"/>
        <end position="441"/>
    </location>
</feature>
<dbReference type="Proteomes" id="UP001165083">
    <property type="component" value="Unassembled WGS sequence"/>
</dbReference>
<feature type="domain" description="OTU" evidence="10">
    <location>
        <begin position="117"/>
        <end position="250"/>
    </location>
</feature>
<proteinExistence type="predicted"/>
<evidence type="ECO:0000256" key="3">
    <source>
        <dbReference type="ARBA" id="ARBA00022670"/>
    </source>
</evidence>
<dbReference type="OrthoDB" id="415023at2759"/>
<feature type="compositionally biased region" description="Polar residues" evidence="9">
    <location>
        <begin position="407"/>
        <end position="419"/>
    </location>
</feature>
<comment type="caution">
    <text evidence="11">The sequence shown here is derived from an EMBL/GenBank/DDBJ whole genome shotgun (WGS) entry which is preliminary data.</text>
</comment>
<dbReference type="PANTHER" id="PTHR12419:SF7">
    <property type="entry name" value="OTU DOMAIN-CONTAINING PROTEIN 3"/>
    <property type="match status" value="1"/>
</dbReference>
<protein>
    <recommendedName>
        <fullName evidence="8">OTU domain-containing protein 1</fullName>
        <ecNumber evidence="2">3.4.19.12</ecNumber>
    </recommendedName>
</protein>
<evidence type="ECO:0000313" key="11">
    <source>
        <dbReference type="EMBL" id="GMF65195.1"/>
    </source>
</evidence>
<evidence type="ECO:0000313" key="12">
    <source>
        <dbReference type="Proteomes" id="UP001165083"/>
    </source>
</evidence>
<evidence type="ECO:0000256" key="2">
    <source>
        <dbReference type="ARBA" id="ARBA00012759"/>
    </source>
</evidence>
<dbReference type="CDD" id="cd22771">
    <property type="entry name" value="OTU_plant_OTU7-like"/>
    <property type="match status" value="1"/>
</dbReference>
<dbReference type="PROSITE" id="PS50802">
    <property type="entry name" value="OTU"/>
    <property type="match status" value="1"/>
</dbReference>
<dbReference type="EC" id="3.4.19.12" evidence="2"/>
<feature type="region of interest" description="Disordered" evidence="9">
    <location>
        <begin position="1"/>
        <end position="34"/>
    </location>
</feature>
<keyword evidence="3" id="KW-0645">Protease</keyword>
<dbReference type="GO" id="GO:0004843">
    <property type="term" value="F:cysteine-type deubiquitinase activity"/>
    <property type="evidence" value="ECO:0007669"/>
    <property type="project" value="UniProtKB-EC"/>
</dbReference>
<dbReference type="InterPro" id="IPR050704">
    <property type="entry name" value="Peptidase_C85-like"/>
</dbReference>
<dbReference type="PANTHER" id="PTHR12419">
    <property type="entry name" value="OTU DOMAIN CONTAINING PROTEIN"/>
    <property type="match status" value="1"/>
</dbReference>
<dbReference type="InterPro" id="IPR003323">
    <property type="entry name" value="OTU_dom"/>
</dbReference>
<evidence type="ECO:0000256" key="7">
    <source>
        <dbReference type="ARBA" id="ARBA00057633"/>
    </source>
</evidence>
<dbReference type="SUPFAM" id="SSF54001">
    <property type="entry name" value="Cysteine proteinases"/>
    <property type="match status" value="1"/>
</dbReference>
<keyword evidence="12" id="KW-1185">Reference proteome</keyword>
<dbReference type="Pfam" id="PF02338">
    <property type="entry name" value="OTU"/>
    <property type="match status" value="1"/>
</dbReference>
<evidence type="ECO:0000256" key="9">
    <source>
        <dbReference type="SAM" id="MobiDB-lite"/>
    </source>
</evidence>